<dbReference type="OrthoDB" id="9219466at2759"/>
<gene>
    <name evidence="1" type="ORF">chiPu_0029656</name>
</gene>
<dbReference type="Proteomes" id="UP000287033">
    <property type="component" value="Unassembled WGS sequence"/>
</dbReference>
<organism evidence="1 2">
    <name type="scientific">Chiloscyllium punctatum</name>
    <name type="common">Brownbanded bambooshark</name>
    <name type="synonym">Hemiscyllium punctatum</name>
    <dbReference type="NCBI Taxonomy" id="137246"/>
    <lineage>
        <taxon>Eukaryota</taxon>
        <taxon>Metazoa</taxon>
        <taxon>Chordata</taxon>
        <taxon>Craniata</taxon>
        <taxon>Vertebrata</taxon>
        <taxon>Chondrichthyes</taxon>
        <taxon>Elasmobranchii</taxon>
        <taxon>Galeomorphii</taxon>
        <taxon>Galeoidea</taxon>
        <taxon>Orectolobiformes</taxon>
        <taxon>Hemiscylliidae</taxon>
        <taxon>Chiloscyllium</taxon>
    </lineage>
</organism>
<sequence length="69" mass="7611">MVSRYPGIPVSQYPGIPVSWYPSIPVSRYPGIPVSRYCTSVKSSVVSEEEGYLPGSSVFTRETQQESLP</sequence>
<dbReference type="AlphaFoldDB" id="A0A401TT32"/>
<protein>
    <submittedName>
        <fullName evidence="1">Uncharacterized protein</fullName>
    </submittedName>
</protein>
<keyword evidence="2" id="KW-1185">Reference proteome</keyword>
<evidence type="ECO:0000313" key="2">
    <source>
        <dbReference type="Proteomes" id="UP000287033"/>
    </source>
</evidence>
<dbReference type="EMBL" id="BEZZ01162444">
    <property type="protein sequence ID" value="GCC45796.1"/>
    <property type="molecule type" value="Genomic_DNA"/>
</dbReference>
<name>A0A401TT32_CHIPU</name>
<proteinExistence type="predicted"/>
<accession>A0A401TT32</accession>
<reference evidence="1 2" key="1">
    <citation type="journal article" date="2018" name="Nat. Ecol. Evol.">
        <title>Shark genomes provide insights into elasmobranch evolution and the origin of vertebrates.</title>
        <authorList>
            <person name="Hara Y"/>
            <person name="Yamaguchi K"/>
            <person name="Onimaru K"/>
            <person name="Kadota M"/>
            <person name="Koyanagi M"/>
            <person name="Keeley SD"/>
            <person name="Tatsumi K"/>
            <person name="Tanaka K"/>
            <person name="Motone F"/>
            <person name="Kageyama Y"/>
            <person name="Nozu R"/>
            <person name="Adachi N"/>
            <person name="Nishimura O"/>
            <person name="Nakagawa R"/>
            <person name="Tanegashima C"/>
            <person name="Kiyatake I"/>
            <person name="Matsumoto R"/>
            <person name="Murakumo K"/>
            <person name="Nishida K"/>
            <person name="Terakita A"/>
            <person name="Kuratani S"/>
            <person name="Sato K"/>
            <person name="Hyodo S Kuraku.S."/>
        </authorList>
    </citation>
    <scope>NUCLEOTIDE SEQUENCE [LARGE SCALE GENOMIC DNA]</scope>
</reference>
<evidence type="ECO:0000313" key="1">
    <source>
        <dbReference type="EMBL" id="GCC45796.1"/>
    </source>
</evidence>
<comment type="caution">
    <text evidence="1">The sequence shown here is derived from an EMBL/GenBank/DDBJ whole genome shotgun (WGS) entry which is preliminary data.</text>
</comment>